<dbReference type="EMBL" id="UNRR01000037">
    <property type="protein sequence ID" value="SYZ79579.1"/>
    <property type="molecule type" value="Genomic_DNA"/>
</dbReference>
<feature type="non-terminal residue" evidence="1">
    <location>
        <position position="292"/>
    </location>
</feature>
<dbReference type="AlphaFoldDB" id="A0A383TIU5"/>
<proteinExistence type="predicted"/>
<protein>
    <submittedName>
        <fullName evidence="1">Uncharacterized protein</fullName>
    </submittedName>
</protein>
<organism evidence="1 2">
    <name type="scientific">Trichococcus shcherbakoviae</name>
    <dbReference type="NCBI Taxonomy" id="2094020"/>
    <lineage>
        <taxon>Bacteria</taxon>
        <taxon>Bacillati</taxon>
        <taxon>Bacillota</taxon>
        <taxon>Bacilli</taxon>
        <taxon>Lactobacillales</taxon>
        <taxon>Carnobacteriaceae</taxon>
        <taxon>Trichococcus</taxon>
    </lineage>
</organism>
<sequence length="292" mass="31595">SNVHFGDIATGGIAVDGLVNTKKLPDEVANTLNVNGGQTVTGMKSITGLVEVVNNVEVTGNTNNIKMATEAIYLSEAPTVHGRLKFSTGLTTSSLTSSTSVISDLDLSDLSSNAWYYNENAVISANMMFDSLVTMKDSLKADGTIDEFDIGQVYNDAKQALIHYSTYNEGIKSEYAVKCPLIMEAHNDTGRAIFDADYFRLVKDFNLGKTHHASTTFRASDTTYVVISWEDECSSTMYRFDESSGQLVGVQTLVGSGYGRDWLAVEQGGETYLVMAASSEGNACTKQNSVVW</sequence>
<name>A0A383TIU5_9LACT</name>
<feature type="non-terminal residue" evidence="1">
    <location>
        <position position="1"/>
    </location>
</feature>
<accession>A0A383TIU5</accession>
<reference evidence="2" key="1">
    <citation type="submission" date="2018-05" db="EMBL/GenBank/DDBJ databases">
        <authorList>
            <person name="Strepis N."/>
        </authorList>
    </citation>
    <scope>NUCLEOTIDE SEQUENCE [LARGE SCALE GENOMIC DNA]</scope>
</reference>
<dbReference type="Proteomes" id="UP000262072">
    <property type="component" value="Unassembled WGS sequence"/>
</dbReference>
<evidence type="ECO:0000313" key="1">
    <source>
        <dbReference type="EMBL" id="SYZ79579.1"/>
    </source>
</evidence>
<evidence type="ECO:0000313" key="2">
    <source>
        <dbReference type="Proteomes" id="UP000262072"/>
    </source>
</evidence>
<gene>
    <name evidence="1" type="ORF">TART1_2451</name>
</gene>